<evidence type="ECO:0000256" key="4">
    <source>
        <dbReference type="ARBA" id="ARBA00046783"/>
    </source>
</evidence>
<dbReference type="EMBL" id="CAJOBH010241270">
    <property type="protein sequence ID" value="CAF5110182.1"/>
    <property type="molecule type" value="Genomic_DNA"/>
</dbReference>
<dbReference type="AlphaFoldDB" id="A0A8S3F968"/>
<comment type="similarity">
    <text evidence="1 5">Belongs to the glycogen phosphorylase family.</text>
</comment>
<keyword evidence="5" id="KW-0808">Transferase</keyword>
<sequence>LVQQKWPGDGDHRRRMSIIEDQIVNMGYLSIVSTHAANGVAELHSSLLKSTLFKDFYELSPEKFQNKTNGITPRRWLLLCNPALFDLITSKIGEKWITNLSQLRKFVNDQQFVRDIQRVKLVCLVRSIGSNMEKAKVSSYLL</sequence>
<dbReference type="PANTHER" id="PTHR11468">
    <property type="entry name" value="GLYCOGEN PHOSPHORYLASE"/>
    <property type="match status" value="1"/>
</dbReference>
<evidence type="ECO:0000313" key="6">
    <source>
        <dbReference type="EMBL" id="CAF5110182.1"/>
    </source>
</evidence>
<comment type="cofactor">
    <cofactor evidence="5">
        <name>pyridoxal 5'-phosphate</name>
        <dbReference type="ChEBI" id="CHEBI:597326"/>
    </cofactor>
</comment>
<dbReference type="SUPFAM" id="SSF53756">
    <property type="entry name" value="UDP-Glycosyltransferase/glycogen phosphorylase"/>
    <property type="match status" value="1"/>
</dbReference>
<keyword evidence="5" id="KW-0328">Glycosyltransferase</keyword>
<comment type="subunit">
    <text evidence="4">Homodimer; enzymatically active. Interacts with PPP1R3B; recruits the phosphatase PP1 which dephosphorylates and inactivates PYGL/glycogen phosphorylase.</text>
</comment>
<dbReference type="GO" id="GO:0005980">
    <property type="term" value="P:glycogen catabolic process"/>
    <property type="evidence" value="ECO:0007669"/>
    <property type="project" value="TreeGrafter"/>
</dbReference>
<comment type="catalytic activity">
    <reaction evidence="2">
        <text>[(1-&gt;4)-alpha-D-glucosyl](n) + phosphate = [(1-&gt;4)-alpha-D-glucosyl](n-1) + alpha-D-glucose 1-phosphate</text>
        <dbReference type="Rhea" id="RHEA:41732"/>
        <dbReference type="Rhea" id="RHEA-COMP:9584"/>
        <dbReference type="Rhea" id="RHEA-COMP:9586"/>
        <dbReference type="ChEBI" id="CHEBI:15444"/>
        <dbReference type="ChEBI" id="CHEBI:43474"/>
        <dbReference type="ChEBI" id="CHEBI:58601"/>
        <dbReference type="EC" id="2.4.1.1"/>
    </reaction>
    <physiologicalReaction direction="left-to-right" evidence="2">
        <dbReference type="Rhea" id="RHEA:41733"/>
    </physiologicalReaction>
</comment>
<comment type="caution">
    <text evidence="6">The sequence shown here is derived from an EMBL/GenBank/DDBJ whole genome shotgun (WGS) entry which is preliminary data.</text>
</comment>
<accession>A0A8S3F968</accession>
<reference evidence="6" key="1">
    <citation type="submission" date="2021-02" db="EMBL/GenBank/DDBJ databases">
        <authorList>
            <person name="Nowell W R."/>
        </authorList>
    </citation>
    <scope>NUCLEOTIDE SEQUENCE</scope>
</reference>
<dbReference type="EC" id="2.4.1.1" evidence="5"/>
<evidence type="ECO:0000256" key="2">
    <source>
        <dbReference type="ARBA" id="ARBA00036074"/>
    </source>
</evidence>
<dbReference type="GO" id="GO:0030170">
    <property type="term" value="F:pyridoxal phosphate binding"/>
    <property type="evidence" value="ECO:0007669"/>
    <property type="project" value="TreeGrafter"/>
</dbReference>
<name>A0A8S3F968_9BILA</name>
<dbReference type="Gene3D" id="3.40.50.2000">
    <property type="entry name" value="Glycogen Phosphorylase B"/>
    <property type="match status" value="2"/>
</dbReference>
<keyword evidence="5" id="KW-0663">Pyridoxal phosphate</keyword>
<feature type="non-terminal residue" evidence="6">
    <location>
        <position position="1"/>
    </location>
</feature>
<dbReference type="Pfam" id="PF00343">
    <property type="entry name" value="Phosphorylase"/>
    <property type="match status" value="1"/>
</dbReference>
<dbReference type="PANTHER" id="PTHR11468:SF3">
    <property type="entry name" value="GLYCOGEN PHOSPHORYLASE, LIVER FORM"/>
    <property type="match status" value="1"/>
</dbReference>
<keyword evidence="5" id="KW-0119">Carbohydrate metabolism</keyword>
<protein>
    <recommendedName>
        <fullName evidence="5">Alpha-1,4 glucan phosphorylase</fullName>
        <ecNumber evidence="5">2.4.1.1</ecNumber>
    </recommendedName>
</protein>
<dbReference type="GO" id="GO:0005737">
    <property type="term" value="C:cytoplasm"/>
    <property type="evidence" value="ECO:0007669"/>
    <property type="project" value="TreeGrafter"/>
</dbReference>
<evidence type="ECO:0000313" key="7">
    <source>
        <dbReference type="Proteomes" id="UP000681967"/>
    </source>
</evidence>
<dbReference type="GO" id="GO:0008184">
    <property type="term" value="F:glycogen phosphorylase activity"/>
    <property type="evidence" value="ECO:0007669"/>
    <property type="project" value="InterPro"/>
</dbReference>
<dbReference type="InterPro" id="IPR000811">
    <property type="entry name" value="Glyco_trans_35"/>
</dbReference>
<proteinExistence type="inferred from homology"/>
<organism evidence="6 7">
    <name type="scientific">Rotaria magnacalcarata</name>
    <dbReference type="NCBI Taxonomy" id="392030"/>
    <lineage>
        <taxon>Eukaryota</taxon>
        <taxon>Metazoa</taxon>
        <taxon>Spiralia</taxon>
        <taxon>Gnathifera</taxon>
        <taxon>Rotifera</taxon>
        <taxon>Eurotatoria</taxon>
        <taxon>Bdelloidea</taxon>
        <taxon>Philodinida</taxon>
        <taxon>Philodinidae</taxon>
        <taxon>Rotaria</taxon>
    </lineage>
</organism>
<gene>
    <name evidence="6" type="ORF">BYL167_LOCUS65576</name>
</gene>
<evidence type="ECO:0000256" key="1">
    <source>
        <dbReference type="ARBA" id="ARBA00006047"/>
    </source>
</evidence>
<dbReference type="Proteomes" id="UP000681967">
    <property type="component" value="Unassembled WGS sequence"/>
</dbReference>
<evidence type="ECO:0000256" key="5">
    <source>
        <dbReference type="RuleBase" id="RU000587"/>
    </source>
</evidence>
<evidence type="ECO:0000256" key="3">
    <source>
        <dbReference type="ARBA" id="ARBA00037413"/>
    </source>
</evidence>
<comment type="function">
    <text evidence="3 5">Allosteric enzyme that catalyzes the rate-limiting step in glycogen catabolism, the phosphorolytic cleavage of glycogen to produce glucose-1-phosphate, and plays a central role in maintaining cellular and organismal glucose homeostasis.</text>
</comment>